<dbReference type="Gene3D" id="3.10.129.10">
    <property type="entry name" value="Hotdog Thioesterase"/>
    <property type="match status" value="1"/>
</dbReference>
<evidence type="ECO:0000256" key="8">
    <source>
        <dbReference type="ARBA" id="ARBA00023239"/>
    </source>
</evidence>
<dbReference type="EC" id="4.2.1.59" evidence="10"/>
<reference evidence="11 12" key="1">
    <citation type="submission" date="2017-04" db="EMBL/GenBank/DDBJ databases">
        <authorList>
            <person name="Afonso C.L."/>
            <person name="Miller P.J."/>
            <person name="Scott M.A."/>
            <person name="Spackman E."/>
            <person name="Goraichik I."/>
            <person name="Dimitrov K.M."/>
            <person name="Suarez D.L."/>
            <person name="Swayne D.E."/>
        </authorList>
    </citation>
    <scope>NUCLEOTIDE SEQUENCE [LARGE SCALE GENOMIC DNA]</scope>
    <source>
        <strain evidence="11 12">ToBE</strain>
    </source>
</reference>
<evidence type="ECO:0000256" key="4">
    <source>
        <dbReference type="ARBA" id="ARBA00022490"/>
    </source>
</evidence>
<keyword evidence="4 10" id="KW-0963">Cytoplasm</keyword>
<keyword evidence="5 10" id="KW-0444">Lipid biosynthesis</keyword>
<evidence type="ECO:0000313" key="11">
    <source>
        <dbReference type="EMBL" id="SMB91393.1"/>
    </source>
</evidence>
<evidence type="ECO:0000256" key="5">
    <source>
        <dbReference type="ARBA" id="ARBA00022516"/>
    </source>
</evidence>
<evidence type="ECO:0000256" key="9">
    <source>
        <dbReference type="ARBA" id="ARBA00025049"/>
    </source>
</evidence>
<evidence type="ECO:0000256" key="2">
    <source>
        <dbReference type="ARBA" id="ARBA00004496"/>
    </source>
</evidence>
<keyword evidence="7 10" id="KW-0443">Lipid metabolism</keyword>
<dbReference type="GO" id="GO:0016020">
    <property type="term" value="C:membrane"/>
    <property type="evidence" value="ECO:0007669"/>
    <property type="project" value="GOC"/>
</dbReference>
<comment type="catalytic activity">
    <reaction evidence="1 10">
        <text>a (3R)-hydroxyacyl-[ACP] = a (2E)-enoyl-[ACP] + H2O</text>
        <dbReference type="Rhea" id="RHEA:13097"/>
        <dbReference type="Rhea" id="RHEA-COMP:9925"/>
        <dbReference type="Rhea" id="RHEA-COMP:9945"/>
        <dbReference type="ChEBI" id="CHEBI:15377"/>
        <dbReference type="ChEBI" id="CHEBI:78784"/>
        <dbReference type="ChEBI" id="CHEBI:78827"/>
        <dbReference type="EC" id="4.2.1.59"/>
    </reaction>
</comment>
<dbReference type="Proteomes" id="UP000192569">
    <property type="component" value="Chromosome I"/>
</dbReference>
<dbReference type="EMBL" id="LT838272">
    <property type="protein sequence ID" value="SMB91393.1"/>
    <property type="molecule type" value="Genomic_DNA"/>
</dbReference>
<evidence type="ECO:0000256" key="7">
    <source>
        <dbReference type="ARBA" id="ARBA00023098"/>
    </source>
</evidence>
<dbReference type="HAMAP" id="MF_00406">
    <property type="entry name" value="FabZ"/>
    <property type="match status" value="1"/>
</dbReference>
<dbReference type="STRING" id="698762.SAMN00808754_0435"/>
<evidence type="ECO:0000256" key="3">
    <source>
        <dbReference type="ARBA" id="ARBA00009174"/>
    </source>
</evidence>
<sequence>MVMDIKAIQQILPHRYPFLLVDRLLEMEPGRRAVGLKNVTANEWYFSGHFPGYPVMPGVLIVEALAQVGAVALLSQPGFQGKVPFFGGLDKVRFRRQVVPGDVLRLEVEVLKIKGKAGKAQGRAFVGEELVAEGELLFALGEKEDPS</sequence>
<proteinExistence type="inferred from homology"/>
<evidence type="ECO:0000313" key="12">
    <source>
        <dbReference type="Proteomes" id="UP000192569"/>
    </source>
</evidence>
<dbReference type="NCBIfam" id="TIGR01750">
    <property type="entry name" value="fabZ"/>
    <property type="match status" value="1"/>
</dbReference>
<gene>
    <name evidence="10" type="primary">fabZ</name>
    <name evidence="11" type="ORF">SAMN00808754_0435</name>
</gene>
<dbReference type="FunFam" id="3.10.129.10:FF:000001">
    <property type="entry name" value="3-hydroxyacyl-[acyl-carrier-protein] dehydratase FabZ"/>
    <property type="match status" value="1"/>
</dbReference>
<protein>
    <recommendedName>
        <fullName evidence="10">3-hydroxyacyl-[acyl-carrier-protein] dehydratase FabZ</fullName>
        <ecNumber evidence="10">4.2.1.59</ecNumber>
    </recommendedName>
    <alternativeName>
        <fullName evidence="10">(3R)-hydroxymyristoyl-[acyl-carrier-protein] dehydratase</fullName>
        <shortName evidence="10">(3R)-hydroxymyristoyl-ACP dehydrase</shortName>
    </alternativeName>
    <alternativeName>
        <fullName evidence="10">Beta-hydroxyacyl-ACP dehydratase</fullName>
    </alternativeName>
</protein>
<feature type="active site" evidence="10">
    <location>
        <position position="49"/>
    </location>
</feature>
<keyword evidence="8 10" id="KW-0456">Lyase</keyword>
<dbReference type="NCBIfam" id="NF000582">
    <property type="entry name" value="PRK00006.1"/>
    <property type="match status" value="1"/>
</dbReference>
<dbReference type="GO" id="GO:0019171">
    <property type="term" value="F:(3R)-hydroxyacyl-[acyl-carrier-protein] dehydratase activity"/>
    <property type="evidence" value="ECO:0007669"/>
    <property type="project" value="UniProtKB-EC"/>
</dbReference>
<dbReference type="InterPro" id="IPR013114">
    <property type="entry name" value="FabA_FabZ"/>
</dbReference>
<evidence type="ECO:0000256" key="10">
    <source>
        <dbReference type="HAMAP-Rule" id="MF_00406"/>
    </source>
</evidence>
<dbReference type="AlphaFoldDB" id="A0A1W1VDV3"/>
<dbReference type="SUPFAM" id="SSF54637">
    <property type="entry name" value="Thioesterase/thiol ester dehydrase-isomerase"/>
    <property type="match status" value="1"/>
</dbReference>
<organism evidence="11 12">
    <name type="scientific">Thermanaeromonas toyohensis ToBE</name>
    <dbReference type="NCBI Taxonomy" id="698762"/>
    <lineage>
        <taxon>Bacteria</taxon>
        <taxon>Bacillati</taxon>
        <taxon>Bacillota</taxon>
        <taxon>Clostridia</taxon>
        <taxon>Neomoorellales</taxon>
        <taxon>Neomoorellaceae</taxon>
        <taxon>Thermanaeromonas</taxon>
    </lineage>
</organism>
<comment type="function">
    <text evidence="9 10">Involved in unsaturated fatty acids biosynthesis. Catalyzes the dehydration of short chain beta-hydroxyacyl-ACPs and long chain saturated and unsaturated beta-hydroxyacyl-ACPs.</text>
</comment>
<keyword evidence="12" id="KW-1185">Reference proteome</keyword>
<dbReference type="GO" id="GO:0006633">
    <property type="term" value="P:fatty acid biosynthetic process"/>
    <property type="evidence" value="ECO:0007669"/>
    <property type="project" value="UniProtKB-UniRule"/>
</dbReference>
<dbReference type="InterPro" id="IPR010084">
    <property type="entry name" value="FabZ"/>
</dbReference>
<accession>A0A1W1VDV3</accession>
<dbReference type="GO" id="GO:0005737">
    <property type="term" value="C:cytoplasm"/>
    <property type="evidence" value="ECO:0007669"/>
    <property type="project" value="UniProtKB-SubCell"/>
</dbReference>
<dbReference type="GO" id="GO:0009245">
    <property type="term" value="P:lipid A biosynthetic process"/>
    <property type="evidence" value="ECO:0007669"/>
    <property type="project" value="UniProtKB-UniRule"/>
</dbReference>
<dbReference type="Pfam" id="PF07977">
    <property type="entry name" value="FabA"/>
    <property type="match status" value="1"/>
</dbReference>
<keyword evidence="6 10" id="KW-0441">Lipid A biosynthesis</keyword>
<comment type="subcellular location">
    <subcellularLocation>
        <location evidence="2 10">Cytoplasm</location>
    </subcellularLocation>
</comment>
<dbReference type="InterPro" id="IPR029069">
    <property type="entry name" value="HotDog_dom_sf"/>
</dbReference>
<evidence type="ECO:0000256" key="6">
    <source>
        <dbReference type="ARBA" id="ARBA00022556"/>
    </source>
</evidence>
<comment type="similarity">
    <text evidence="3 10">Belongs to the thioester dehydratase family. FabZ subfamily.</text>
</comment>
<name>A0A1W1VDV3_9FIRM</name>
<dbReference type="PANTHER" id="PTHR30272">
    <property type="entry name" value="3-HYDROXYACYL-[ACYL-CARRIER-PROTEIN] DEHYDRATASE"/>
    <property type="match status" value="1"/>
</dbReference>
<evidence type="ECO:0000256" key="1">
    <source>
        <dbReference type="ARBA" id="ARBA00001055"/>
    </source>
</evidence>
<dbReference type="PANTHER" id="PTHR30272:SF1">
    <property type="entry name" value="3-HYDROXYACYL-[ACYL-CARRIER-PROTEIN] DEHYDRATASE"/>
    <property type="match status" value="1"/>
</dbReference>
<dbReference type="CDD" id="cd01288">
    <property type="entry name" value="FabZ"/>
    <property type="match status" value="1"/>
</dbReference>